<name>A0A1W1XEN7_9BACT</name>
<gene>
    <name evidence="1" type="ORF">SAMN02746041_01414</name>
</gene>
<dbReference type="PIRSF" id="PIRSF029129">
    <property type="entry name" value="DUF1786_pyruvate_format-lyase"/>
    <property type="match status" value="1"/>
</dbReference>
<accession>A0A1W1XEN7</accession>
<dbReference type="OrthoDB" id="9777509at2"/>
<proteinExistence type="predicted"/>
<evidence type="ECO:0000313" key="1">
    <source>
        <dbReference type="EMBL" id="SMC22379.1"/>
    </source>
</evidence>
<reference evidence="1 2" key="1">
    <citation type="submission" date="2017-04" db="EMBL/GenBank/DDBJ databases">
        <authorList>
            <person name="Afonso C.L."/>
            <person name="Miller P.J."/>
            <person name="Scott M.A."/>
            <person name="Spackman E."/>
            <person name="Goraichik I."/>
            <person name="Dimitrov K.M."/>
            <person name="Suarez D.L."/>
            <person name="Swayne D.E."/>
        </authorList>
    </citation>
    <scope>NUCLEOTIDE SEQUENCE [LARGE SCALE GENOMIC DNA]</scope>
    <source>
        <strain evidence="1 2">DSM 13146</strain>
    </source>
</reference>
<protein>
    <submittedName>
        <fullName evidence="1">Uncharacterized protein, DUF1786 family</fullName>
    </submittedName>
</protein>
<dbReference type="Proteomes" id="UP000192783">
    <property type="component" value="Unassembled WGS sequence"/>
</dbReference>
<dbReference type="AlphaFoldDB" id="A0A1W1XEN7"/>
<organism evidence="1 2">
    <name type="scientific">Desulfacinum hydrothermale DSM 13146</name>
    <dbReference type="NCBI Taxonomy" id="1121390"/>
    <lineage>
        <taxon>Bacteria</taxon>
        <taxon>Pseudomonadati</taxon>
        <taxon>Thermodesulfobacteriota</taxon>
        <taxon>Syntrophobacteria</taxon>
        <taxon>Syntrophobacterales</taxon>
        <taxon>Syntrophobacteraceae</taxon>
        <taxon>Desulfacinum</taxon>
    </lineage>
</organism>
<sequence length="353" mass="38632">MQKTRGVLAVDVGGGTQDVLCWYEGQLLENALKMILPSPTVRVARELERLRQAGKDVVLVGRTMGGGPSGRAVRRHLEAGLKVYALPDPARTLHDDLAKVQAMGVEIVDTPPPGATPVVLQDLESERLGKALELFDLRLPEQIAVAVQDHGFSPHESNRLFRFRYWREFLTSGGDLKRLATTPPPAYMTRMKAVCHTAPGALVLDTGTAAILGALLDPRGARWNEDGLMVVNVGNFHTVAALVRHYQVFAIYEHHTGQLTADKLTRHLEALKRKELTNQEIFDDNGHGCAYGDAALEGAFHRLLVTGPQRRRFFEDPSLFAAPFGDMMLSGSFGLLQAAAWAGGFSLDPEGVR</sequence>
<keyword evidence="2" id="KW-1185">Reference proteome</keyword>
<dbReference type="InterPro" id="IPR014846">
    <property type="entry name" value="DUF1786_pyruvate_format-lyase"/>
</dbReference>
<evidence type="ECO:0000313" key="2">
    <source>
        <dbReference type="Proteomes" id="UP000192783"/>
    </source>
</evidence>
<dbReference type="STRING" id="1121390.SAMN02746041_01414"/>
<dbReference type="RefSeq" id="WP_084057179.1">
    <property type="nucleotide sequence ID" value="NZ_FWXF01000006.1"/>
</dbReference>
<dbReference type="Pfam" id="PF08735">
    <property type="entry name" value="DUF1786"/>
    <property type="match status" value="1"/>
</dbReference>
<dbReference type="EMBL" id="FWXF01000006">
    <property type="protein sequence ID" value="SMC22379.1"/>
    <property type="molecule type" value="Genomic_DNA"/>
</dbReference>